<keyword evidence="4" id="KW-0949">S-adenosyl-L-methionine</keyword>
<dbReference type="InterPro" id="IPR019874">
    <property type="entry name" value="RF_methyltr_PrmC"/>
</dbReference>
<keyword evidence="3 8" id="KW-0808">Transferase</keyword>
<dbReference type="EC" id="2.1.1.297" evidence="1"/>
<dbReference type="CDD" id="cd02440">
    <property type="entry name" value="AdoMet_MTases"/>
    <property type="match status" value="1"/>
</dbReference>
<feature type="domain" description="Methyltransferase small" evidence="6">
    <location>
        <begin position="113"/>
        <end position="201"/>
    </location>
</feature>
<evidence type="ECO:0000256" key="1">
    <source>
        <dbReference type="ARBA" id="ARBA00012771"/>
    </source>
</evidence>
<evidence type="ECO:0000313" key="9">
    <source>
        <dbReference type="Proteomes" id="UP000193431"/>
    </source>
</evidence>
<dbReference type="GO" id="GO:0102559">
    <property type="term" value="F:peptide chain release factor N(5)-glutamine methyltransferase activity"/>
    <property type="evidence" value="ECO:0007669"/>
    <property type="project" value="UniProtKB-EC"/>
</dbReference>
<dbReference type="Proteomes" id="UP000193431">
    <property type="component" value="Chromosome"/>
</dbReference>
<sequence>MTLNEYKIAFKNQLAHIYPEQEALSILQILCEDLLNWSRTDFLFKNKEALTHLQREILDKSLEKLMQHEPVQHITGIAHFFGEQFKVSQDTLVPRQETEELVDWIIKDHQKLSPKTIMDIGTGTGCIGLSLGLAFAKAQISLADVSKMTLEITKKNAANLHLVERIKLVQIDILRAESIPEADIIVSNPPYVRDMEKVEIQKNVLDYEPHLALFVSDDDPLIFYRKIMQLALPSLQNGGLLYFEINQYLSDEMKSLASDLGLTFELKKDLNGNWRMMKCWL</sequence>
<organism evidence="8 9">
    <name type="scientific">Nonlabens spongiae</name>
    <dbReference type="NCBI Taxonomy" id="331648"/>
    <lineage>
        <taxon>Bacteria</taxon>
        <taxon>Pseudomonadati</taxon>
        <taxon>Bacteroidota</taxon>
        <taxon>Flavobacteriia</taxon>
        <taxon>Flavobacteriales</taxon>
        <taxon>Flavobacteriaceae</taxon>
        <taxon>Nonlabens</taxon>
    </lineage>
</organism>
<dbReference type="OrthoDB" id="9800643at2"/>
<evidence type="ECO:0000259" key="7">
    <source>
        <dbReference type="Pfam" id="PF17827"/>
    </source>
</evidence>
<evidence type="ECO:0000256" key="5">
    <source>
        <dbReference type="ARBA" id="ARBA00048391"/>
    </source>
</evidence>
<dbReference type="Pfam" id="PF05175">
    <property type="entry name" value="MTS"/>
    <property type="match status" value="1"/>
</dbReference>
<dbReference type="InterPro" id="IPR004556">
    <property type="entry name" value="HemK-like"/>
</dbReference>
<dbReference type="NCBIfam" id="TIGR00536">
    <property type="entry name" value="hemK_fam"/>
    <property type="match status" value="1"/>
</dbReference>
<dbReference type="InterPro" id="IPR007848">
    <property type="entry name" value="Small_mtfrase_dom"/>
</dbReference>
<comment type="catalytic activity">
    <reaction evidence="5">
        <text>L-glutaminyl-[peptide chain release factor] + S-adenosyl-L-methionine = N(5)-methyl-L-glutaminyl-[peptide chain release factor] + S-adenosyl-L-homocysteine + H(+)</text>
        <dbReference type="Rhea" id="RHEA:42896"/>
        <dbReference type="Rhea" id="RHEA-COMP:10271"/>
        <dbReference type="Rhea" id="RHEA-COMP:10272"/>
        <dbReference type="ChEBI" id="CHEBI:15378"/>
        <dbReference type="ChEBI" id="CHEBI:30011"/>
        <dbReference type="ChEBI" id="CHEBI:57856"/>
        <dbReference type="ChEBI" id="CHEBI:59789"/>
        <dbReference type="ChEBI" id="CHEBI:61891"/>
        <dbReference type="EC" id="2.1.1.297"/>
    </reaction>
</comment>
<gene>
    <name evidence="8" type="ORF">BST97_07390</name>
</gene>
<dbReference type="InterPro" id="IPR050320">
    <property type="entry name" value="N5-glutamine_MTase"/>
</dbReference>
<dbReference type="GO" id="GO:0032259">
    <property type="term" value="P:methylation"/>
    <property type="evidence" value="ECO:0007669"/>
    <property type="project" value="UniProtKB-KW"/>
</dbReference>
<dbReference type="NCBIfam" id="TIGR03534">
    <property type="entry name" value="RF_mod_PrmC"/>
    <property type="match status" value="1"/>
</dbReference>
<protein>
    <recommendedName>
        <fullName evidence="1">peptide chain release factor N(5)-glutamine methyltransferase</fullName>
        <ecNumber evidence="1">2.1.1.297</ecNumber>
    </recommendedName>
</protein>
<dbReference type="Gene3D" id="3.40.50.150">
    <property type="entry name" value="Vaccinia Virus protein VP39"/>
    <property type="match status" value="1"/>
</dbReference>
<dbReference type="GO" id="GO:0003676">
    <property type="term" value="F:nucleic acid binding"/>
    <property type="evidence" value="ECO:0007669"/>
    <property type="project" value="InterPro"/>
</dbReference>
<dbReference type="PROSITE" id="PS00092">
    <property type="entry name" value="N6_MTASE"/>
    <property type="match status" value="1"/>
</dbReference>
<dbReference type="AlphaFoldDB" id="A0A1W6MK43"/>
<evidence type="ECO:0000259" key="6">
    <source>
        <dbReference type="Pfam" id="PF05175"/>
    </source>
</evidence>
<dbReference type="InterPro" id="IPR040758">
    <property type="entry name" value="PrmC_N"/>
</dbReference>
<dbReference type="Pfam" id="PF17827">
    <property type="entry name" value="PrmC_N"/>
    <property type="match status" value="1"/>
</dbReference>
<evidence type="ECO:0000256" key="4">
    <source>
        <dbReference type="ARBA" id="ARBA00022691"/>
    </source>
</evidence>
<proteinExistence type="predicted"/>
<reference evidence="8 9" key="1">
    <citation type="submission" date="2016-11" db="EMBL/GenBank/DDBJ databases">
        <title>Trade-off between light-utilization and light-protection in marine flavobacteria.</title>
        <authorList>
            <person name="Kumagai Y."/>
        </authorList>
    </citation>
    <scope>NUCLEOTIDE SEQUENCE [LARGE SCALE GENOMIC DNA]</scope>
    <source>
        <strain evidence="8 9">JCM 13191</strain>
    </source>
</reference>
<feature type="domain" description="Release factor glutamine methyltransferase N-terminal" evidence="7">
    <location>
        <begin position="11"/>
        <end position="76"/>
    </location>
</feature>
<accession>A0A1W6MK43</accession>
<name>A0A1W6MK43_9FLAO</name>
<keyword evidence="9" id="KW-1185">Reference proteome</keyword>
<dbReference type="RefSeq" id="WP_085766637.1">
    <property type="nucleotide sequence ID" value="NZ_CP019344.1"/>
</dbReference>
<dbReference type="EMBL" id="CP019344">
    <property type="protein sequence ID" value="ARN77839.1"/>
    <property type="molecule type" value="Genomic_DNA"/>
</dbReference>
<dbReference type="Gene3D" id="1.10.8.10">
    <property type="entry name" value="DNA helicase RuvA subunit, C-terminal domain"/>
    <property type="match status" value="1"/>
</dbReference>
<evidence type="ECO:0000313" key="8">
    <source>
        <dbReference type="EMBL" id="ARN77839.1"/>
    </source>
</evidence>
<dbReference type="PANTHER" id="PTHR18895:SF74">
    <property type="entry name" value="MTRF1L RELEASE FACTOR GLUTAMINE METHYLTRANSFERASE"/>
    <property type="match status" value="1"/>
</dbReference>
<dbReference type="PANTHER" id="PTHR18895">
    <property type="entry name" value="HEMK METHYLTRANSFERASE"/>
    <property type="match status" value="1"/>
</dbReference>
<dbReference type="InterPro" id="IPR029063">
    <property type="entry name" value="SAM-dependent_MTases_sf"/>
</dbReference>
<dbReference type="STRING" id="331648.BST97_07390"/>
<keyword evidence="2 8" id="KW-0489">Methyltransferase</keyword>
<evidence type="ECO:0000256" key="2">
    <source>
        <dbReference type="ARBA" id="ARBA00022603"/>
    </source>
</evidence>
<dbReference type="InterPro" id="IPR002052">
    <property type="entry name" value="DNA_methylase_N6_adenine_CS"/>
</dbReference>
<dbReference type="SUPFAM" id="SSF53335">
    <property type="entry name" value="S-adenosyl-L-methionine-dependent methyltransferases"/>
    <property type="match status" value="1"/>
</dbReference>
<evidence type="ECO:0000256" key="3">
    <source>
        <dbReference type="ARBA" id="ARBA00022679"/>
    </source>
</evidence>